<reference evidence="1 2" key="1">
    <citation type="submission" date="2023-07" db="EMBL/GenBank/DDBJ databases">
        <title>Sorghum-associated microbial communities from plants grown in Nebraska, USA.</title>
        <authorList>
            <person name="Schachtman D."/>
        </authorList>
    </citation>
    <scope>NUCLEOTIDE SEQUENCE [LARGE SCALE GENOMIC DNA]</scope>
    <source>
        <strain evidence="1 2">BE314</strain>
    </source>
</reference>
<evidence type="ECO:0000313" key="1">
    <source>
        <dbReference type="EMBL" id="MDR7268693.1"/>
    </source>
</evidence>
<keyword evidence="2" id="KW-1185">Reference proteome</keyword>
<proteinExistence type="predicted"/>
<name>A0ABU1YIZ7_ROSSA</name>
<gene>
    <name evidence="1" type="ORF">J2X20_001322</name>
</gene>
<organism evidence="1 2">
    <name type="scientific">Roseateles saccharophilus</name>
    <name type="common">Pseudomonas saccharophila</name>
    <dbReference type="NCBI Taxonomy" id="304"/>
    <lineage>
        <taxon>Bacteria</taxon>
        <taxon>Pseudomonadati</taxon>
        <taxon>Pseudomonadota</taxon>
        <taxon>Betaproteobacteria</taxon>
        <taxon>Burkholderiales</taxon>
        <taxon>Sphaerotilaceae</taxon>
        <taxon>Roseateles</taxon>
    </lineage>
</organism>
<evidence type="ECO:0000313" key="2">
    <source>
        <dbReference type="Proteomes" id="UP001180453"/>
    </source>
</evidence>
<dbReference type="RefSeq" id="WP_310262607.1">
    <property type="nucleotide sequence ID" value="NZ_JAVDXU010000001.1"/>
</dbReference>
<protein>
    <submittedName>
        <fullName evidence="1">Uncharacterized protein</fullName>
    </submittedName>
</protein>
<comment type="caution">
    <text evidence="1">The sequence shown here is derived from an EMBL/GenBank/DDBJ whole genome shotgun (WGS) entry which is preliminary data.</text>
</comment>
<sequence length="107" mass="11285">MFSDSLSPATVPHLPVAADLVDADLDVSLSTPSTLVVHASLELQSHEAMDLALVIPRSRCSGERPRVAALLDAMQAAVARATRGGTLHQPRRVLTSVAGQPHLVAQF</sequence>
<accession>A0ABU1YIZ7</accession>
<dbReference type="Proteomes" id="UP001180453">
    <property type="component" value="Unassembled WGS sequence"/>
</dbReference>
<dbReference type="EMBL" id="JAVDXU010000001">
    <property type="protein sequence ID" value="MDR7268693.1"/>
    <property type="molecule type" value="Genomic_DNA"/>
</dbReference>